<gene>
    <name evidence="2" type="ORF">GX656_02065</name>
</gene>
<accession>A0A847D1Q1</accession>
<protein>
    <submittedName>
        <fullName evidence="2">Uncharacterized protein</fullName>
    </submittedName>
</protein>
<dbReference type="AlphaFoldDB" id="A0A847D1Q1"/>
<keyword evidence="1" id="KW-0812">Transmembrane</keyword>
<dbReference type="EMBL" id="JAAZBX010000007">
    <property type="protein sequence ID" value="NLD25403.1"/>
    <property type="molecule type" value="Genomic_DNA"/>
</dbReference>
<comment type="caution">
    <text evidence="2">The sequence shown here is derived from an EMBL/GenBank/DDBJ whole genome shotgun (WGS) entry which is preliminary data.</text>
</comment>
<feature type="transmembrane region" description="Helical" evidence="1">
    <location>
        <begin position="7"/>
        <end position="26"/>
    </location>
</feature>
<dbReference type="Proteomes" id="UP000545876">
    <property type="component" value="Unassembled WGS sequence"/>
</dbReference>
<keyword evidence="1" id="KW-0472">Membrane</keyword>
<proteinExistence type="predicted"/>
<feature type="transmembrane region" description="Helical" evidence="1">
    <location>
        <begin position="109"/>
        <end position="129"/>
    </location>
</feature>
<evidence type="ECO:0000313" key="2">
    <source>
        <dbReference type="EMBL" id="NLD25403.1"/>
    </source>
</evidence>
<name>A0A847D1Q1_9BACT</name>
<sequence length="135" mass="15336">MKEGTKLTLIGMLAYYFFMSLFKEAFQLPQSAMYLLVVLLAGGIVLVLVCPFLNFLTIKCNFITFLLMGTILLSGATYLMKLFMIDFAINDFVFTEMKLGTIQINEFLVSPIISVCVTSFFTSFLVGIYKELDRR</sequence>
<organism evidence="2 3">
    <name type="scientific">Candidatus Dojkabacteria bacterium</name>
    <dbReference type="NCBI Taxonomy" id="2099670"/>
    <lineage>
        <taxon>Bacteria</taxon>
        <taxon>Candidatus Dojkabacteria</taxon>
    </lineage>
</organism>
<evidence type="ECO:0000256" key="1">
    <source>
        <dbReference type="SAM" id="Phobius"/>
    </source>
</evidence>
<keyword evidence="1" id="KW-1133">Transmembrane helix</keyword>
<feature type="transmembrane region" description="Helical" evidence="1">
    <location>
        <begin position="65"/>
        <end position="89"/>
    </location>
</feature>
<feature type="transmembrane region" description="Helical" evidence="1">
    <location>
        <begin position="32"/>
        <end position="53"/>
    </location>
</feature>
<reference evidence="2 3" key="1">
    <citation type="journal article" date="2020" name="Biotechnol. Biofuels">
        <title>New insights from the biogas microbiome by comprehensive genome-resolved metagenomics of nearly 1600 species originating from multiple anaerobic digesters.</title>
        <authorList>
            <person name="Campanaro S."/>
            <person name="Treu L."/>
            <person name="Rodriguez-R L.M."/>
            <person name="Kovalovszki A."/>
            <person name="Ziels R.M."/>
            <person name="Maus I."/>
            <person name="Zhu X."/>
            <person name="Kougias P.G."/>
            <person name="Basile A."/>
            <person name="Luo G."/>
            <person name="Schluter A."/>
            <person name="Konstantinidis K.T."/>
            <person name="Angelidaki I."/>
        </authorList>
    </citation>
    <scope>NUCLEOTIDE SEQUENCE [LARGE SCALE GENOMIC DNA]</scope>
    <source>
        <strain evidence="2">AS06rmzACSIP_65</strain>
    </source>
</reference>
<evidence type="ECO:0000313" key="3">
    <source>
        <dbReference type="Proteomes" id="UP000545876"/>
    </source>
</evidence>